<sequence>MEILKFKTNIKSFEQVAQVTPMLNQLQEISKWQVDPESQDNILSVSGENLNPQSVEDAVQKAGFTAEILRVVGLSGEEL</sequence>
<dbReference type="InterPro" id="IPR036163">
    <property type="entry name" value="HMA_dom_sf"/>
</dbReference>
<reference evidence="1 2" key="1">
    <citation type="journal article" date="2018" name="Int. J. Syst. Evol. Microbiol.">
        <title>Adhaeribacter swui sp. nov., isolated from wet mud.</title>
        <authorList>
            <person name="Kim D.U."/>
            <person name="Kim K.W."/>
            <person name="Kang M.S."/>
            <person name="Kim J.Y."/>
            <person name="Jang J.H."/>
            <person name="Kim M.K."/>
        </authorList>
    </citation>
    <scope>NUCLEOTIDE SEQUENCE [LARGE SCALE GENOMIC DNA]</scope>
    <source>
        <strain evidence="1 2">KCTC 52873</strain>
        <plasmid evidence="1">unnamed2</plasmid>
    </source>
</reference>
<keyword evidence="1" id="KW-0614">Plasmid</keyword>
<geneLocation type="plasmid" evidence="1 2">
    <name>unnamed2</name>
</geneLocation>
<evidence type="ECO:0000313" key="2">
    <source>
        <dbReference type="Proteomes" id="UP000515237"/>
    </source>
</evidence>
<dbReference type="KEGG" id="aswu:HUW51_00765"/>
<protein>
    <submittedName>
        <fullName evidence="1">Copper chaperone</fullName>
    </submittedName>
</protein>
<dbReference type="Gene3D" id="3.30.70.100">
    <property type="match status" value="1"/>
</dbReference>
<evidence type="ECO:0000313" key="1">
    <source>
        <dbReference type="EMBL" id="QNF31321.1"/>
    </source>
</evidence>
<dbReference type="RefSeq" id="WP_185269987.1">
    <property type="nucleotide sequence ID" value="NZ_CP055155.1"/>
</dbReference>
<dbReference type="GO" id="GO:0046872">
    <property type="term" value="F:metal ion binding"/>
    <property type="evidence" value="ECO:0007669"/>
    <property type="project" value="InterPro"/>
</dbReference>
<dbReference type="EMBL" id="CP055155">
    <property type="protein sequence ID" value="QNF31321.1"/>
    <property type="molecule type" value="Genomic_DNA"/>
</dbReference>
<dbReference type="SUPFAM" id="SSF55008">
    <property type="entry name" value="HMA, heavy metal-associated domain"/>
    <property type="match status" value="1"/>
</dbReference>
<dbReference type="AlphaFoldDB" id="A0A7G7G2D7"/>
<dbReference type="Proteomes" id="UP000515237">
    <property type="component" value="Plasmid unnamed2"/>
</dbReference>
<organism evidence="1 2">
    <name type="scientific">Adhaeribacter swui</name>
    <dbReference type="NCBI Taxonomy" id="2086471"/>
    <lineage>
        <taxon>Bacteria</taxon>
        <taxon>Pseudomonadati</taxon>
        <taxon>Bacteroidota</taxon>
        <taxon>Cytophagia</taxon>
        <taxon>Cytophagales</taxon>
        <taxon>Hymenobacteraceae</taxon>
        <taxon>Adhaeribacter</taxon>
    </lineage>
</organism>
<gene>
    <name evidence="1" type="ORF">HUW51_00765</name>
</gene>
<accession>A0A7G7G2D7</accession>
<keyword evidence="2" id="KW-1185">Reference proteome</keyword>
<name>A0A7G7G2D7_9BACT</name>
<proteinExistence type="predicted"/>